<dbReference type="EMBL" id="BTPU01000099">
    <property type="protein sequence ID" value="GMQ65172.1"/>
    <property type="molecule type" value="Genomic_DNA"/>
</dbReference>
<reference evidence="1" key="1">
    <citation type="submission" date="2023-09" db="EMBL/GenBank/DDBJ databases">
        <title>Vallitalea sediminicola and Vallitalea maricola sp. nov., anaerobic bacteria isolated from marine sediment.</title>
        <authorList>
            <person name="Hirano S."/>
            <person name="Maeda A."/>
            <person name="Terahara T."/>
            <person name="Mori K."/>
            <person name="Hamada M."/>
            <person name="Matsumoto R."/>
            <person name="Kobayashi T."/>
        </authorList>
    </citation>
    <scope>NUCLEOTIDE SEQUENCE</scope>
    <source>
        <strain evidence="1">AN17-2</strain>
    </source>
</reference>
<proteinExistence type="predicted"/>
<dbReference type="Proteomes" id="UP001374599">
    <property type="component" value="Unassembled WGS sequence"/>
</dbReference>
<name>A0ACB5UQC2_9FIRM</name>
<gene>
    <name evidence="1" type="primary">rfbB</name>
    <name evidence="1" type="ORF">AN2V17_44140</name>
</gene>
<evidence type="ECO:0000313" key="2">
    <source>
        <dbReference type="Proteomes" id="UP001374599"/>
    </source>
</evidence>
<accession>A0ACB5UQC2</accession>
<keyword evidence="2" id="KW-1185">Reference proteome</keyword>
<comment type="caution">
    <text evidence="1">The sequence shown here is derived from an EMBL/GenBank/DDBJ whole genome shotgun (WGS) entry which is preliminary data.</text>
</comment>
<organism evidence="1 2">
    <name type="scientific">Vallitalea maricola</name>
    <dbReference type="NCBI Taxonomy" id="3074433"/>
    <lineage>
        <taxon>Bacteria</taxon>
        <taxon>Bacillati</taxon>
        <taxon>Bacillota</taxon>
        <taxon>Clostridia</taxon>
        <taxon>Lachnospirales</taxon>
        <taxon>Vallitaleaceae</taxon>
        <taxon>Vallitalea</taxon>
    </lineage>
</organism>
<sequence length="322" mass="37186">MKTILVTGGAGFIGSNFIRYIINKYDDYRIINLDELTYAGNLDNLMDIEDNPNYVFVRGDISNIDTLNRIMEKGVDYIINFAAESHVDRSIDSSNAFIKTNVMGTQVLLDASKKYKIKKYIQISTDEVYGSLGETGYFTEKTPISPNNPYSASKASADMLVRAYYETYKLPINITRCSNNYGAYQYPEKLIPLMISRAYDNQPLPVYGNGLNIRDWIHVEDHCAAIDKVLHLGKIGEVYNIGANNERNNIFIVKKILDCLDKDESLIEFVDDRLGHDIRYAIDATKIREELGWRPRYEFEEGIEETIKWYVDNQEWWRKIIK</sequence>
<evidence type="ECO:0000313" key="1">
    <source>
        <dbReference type="EMBL" id="GMQ65172.1"/>
    </source>
</evidence>
<protein>
    <submittedName>
        <fullName evidence="1">dTDP-glucose 4,6-dehydratase</fullName>
    </submittedName>
</protein>